<keyword evidence="2" id="KW-1185">Reference proteome</keyword>
<dbReference type="Proteomes" id="UP001177260">
    <property type="component" value="Unassembled WGS sequence"/>
</dbReference>
<accession>A0ACC3ASL9</accession>
<evidence type="ECO:0000313" key="2">
    <source>
        <dbReference type="Proteomes" id="UP001177260"/>
    </source>
</evidence>
<evidence type="ECO:0000313" key="1">
    <source>
        <dbReference type="EMBL" id="KAK1140307.1"/>
    </source>
</evidence>
<reference evidence="1 2" key="1">
    <citation type="journal article" date="2023" name="ACS Omega">
        <title>Identification of the Neoaspergillic Acid Biosynthesis Gene Cluster by Establishing an In Vitro CRISPR-Ribonucleoprotein Genetic System in Aspergillus melleus.</title>
        <authorList>
            <person name="Yuan B."/>
            <person name="Grau M.F."/>
            <person name="Murata R.M."/>
            <person name="Torok T."/>
            <person name="Venkateswaran K."/>
            <person name="Stajich J.E."/>
            <person name="Wang C.C.C."/>
        </authorList>
    </citation>
    <scope>NUCLEOTIDE SEQUENCE [LARGE SCALE GENOMIC DNA]</scope>
    <source>
        <strain evidence="1 2">IMV 1140</strain>
    </source>
</reference>
<sequence>MSTPSMGLERRKQLATDVAFCLDEANVSNLLFGWLAHSANRALLEQSTVAKKPVFAIMGSGAGFLGRQHPVPSAVYGGSKSMVHWYGVQINAEEEWLNTFVIKPGWAKIDMGNSAAQLWGLEEPPDPVEGPDGCFRILNGAKTLYNDLPEAKAELWEWRLIPQSYAVQMTAVTRAAYIPSTYLM</sequence>
<protein>
    <submittedName>
        <fullName evidence="1">Uncharacterized protein</fullName>
    </submittedName>
</protein>
<organism evidence="1 2">
    <name type="scientific">Aspergillus melleus</name>
    <dbReference type="NCBI Taxonomy" id="138277"/>
    <lineage>
        <taxon>Eukaryota</taxon>
        <taxon>Fungi</taxon>
        <taxon>Dikarya</taxon>
        <taxon>Ascomycota</taxon>
        <taxon>Pezizomycotina</taxon>
        <taxon>Eurotiomycetes</taxon>
        <taxon>Eurotiomycetidae</taxon>
        <taxon>Eurotiales</taxon>
        <taxon>Aspergillaceae</taxon>
        <taxon>Aspergillus</taxon>
        <taxon>Aspergillus subgen. Circumdati</taxon>
    </lineage>
</organism>
<dbReference type="EMBL" id="JAOPJF010000086">
    <property type="protein sequence ID" value="KAK1140307.1"/>
    <property type="molecule type" value="Genomic_DNA"/>
</dbReference>
<proteinExistence type="predicted"/>
<gene>
    <name evidence="1" type="ORF">N8T08_010510</name>
</gene>
<comment type="caution">
    <text evidence="1">The sequence shown here is derived from an EMBL/GenBank/DDBJ whole genome shotgun (WGS) entry which is preliminary data.</text>
</comment>
<name>A0ACC3ASL9_9EURO</name>